<dbReference type="KEGG" id="pchm:VFPPC_17733"/>
<accession>A0A219AQR8</accession>
<evidence type="ECO:0000256" key="1">
    <source>
        <dbReference type="SAM" id="SignalP"/>
    </source>
</evidence>
<sequence length="203" mass="22665">MRLSILLPLALISTTTTAQLDAIKIVQQIAPNATKCPETKECRTAEQAAPYIAQSLTHFDVYSPKEMAAIISLMAFESVDFKYKHNVFPGRPGQGTANMQMANYNLMYAKALPKVKHKVAKFPSVEGQTNETLNYILSLVQPDEYNFGSGPWFFTTQCKQDVRDALDKDLDKGFAAYMACVGVSVTDERKAYFERAKKAFQLS</sequence>
<evidence type="ECO:0000313" key="3">
    <source>
        <dbReference type="Proteomes" id="UP000078397"/>
    </source>
</evidence>
<keyword evidence="1" id="KW-0732">Signal</keyword>
<reference evidence="2 3" key="1">
    <citation type="journal article" date="2016" name="PLoS Pathog.">
        <title>Biosynthesis of antibiotic leucinostatins in bio-control fungus Purpureocillium lilacinum and their inhibition on phytophthora revealed by genome mining.</title>
        <authorList>
            <person name="Wang G."/>
            <person name="Liu Z."/>
            <person name="Lin R."/>
            <person name="Li E."/>
            <person name="Mao Z."/>
            <person name="Ling J."/>
            <person name="Yang Y."/>
            <person name="Yin W.B."/>
            <person name="Xie B."/>
        </authorList>
    </citation>
    <scope>NUCLEOTIDE SEQUENCE [LARGE SCALE GENOMIC DNA]</scope>
    <source>
        <strain evidence="2">170</strain>
    </source>
</reference>
<dbReference type="EMBL" id="LSBJ02000003">
    <property type="protein sequence ID" value="OWT43091.1"/>
    <property type="molecule type" value="Genomic_DNA"/>
</dbReference>
<keyword evidence="3" id="KW-1185">Reference proteome</keyword>
<dbReference type="AlphaFoldDB" id="A0A219AQR8"/>
<feature type="signal peptide" evidence="1">
    <location>
        <begin position="1"/>
        <end position="18"/>
    </location>
</feature>
<evidence type="ECO:0000313" key="2">
    <source>
        <dbReference type="EMBL" id="OWT43091.1"/>
    </source>
</evidence>
<gene>
    <name evidence="2" type="ORF">VFPPC_17733</name>
</gene>
<feature type="chain" id="PRO_5013233844" evidence="1">
    <location>
        <begin position="19"/>
        <end position="203"/>
    </location>
</feature>
<comment type="caution">
    <text evidence="2">The sequence shown here is derived from an EMBL/GenBank/DDBJ whole genome shotgun (WGS) entry which is preliminary data.</text>
</comment>
<proteinExistence type="predicted"/>
<dbReference type="OrthoDB" id="2349272at2759"/>
<dbReference type="RefSeq" id="XP_022285540.1">
    <property type="nucleotide sequence ID" value="XM_022429422.1"/>
</dbReference>
<dbReference type="GeneID" id="33936660"/>
<organism evidence="2 3">
    <name type="scientific">Pochonia chlamydosporia 170</name>
    <dbReference type="NCBI Taxonomy" id="1380566"/>
    <lineage>
        <taxon>Eukaryota</taxon>
        <taxon>Fungi</taxon>
        <taxon>Dikarya</taxon>
        <taxon>Ascomycota</taxon>
        <taxon>Pezizomycotina</taxon>
        <taxon>Sordariomycetes</taxon>
        <taxon>Hypocreomycetidae</taxon>
        <taxon>Hypocreales</taxon>
        <taxon>Clavicipitaceae</taxon>
        <taxon>Pochonia</taxon>
    </lineage>
</organism>
<dbReference type="Proteomes" id="UP000078397">
    <property type="component" value="Unassembled WGS sequence"/>
</dbReference>
<name>A0A219AQR8_METCM</name>
<protein>
    <submittedName>
        <fullName evidence="2">Uncharacterized protein</fullName>
    </submittedName>
</protein>